<reference evidence="2 3" key="1">
    <citation type="submission" date="2021-06" db="EMBL/GenBank/DDBJ databases">
        <title>Caerostris darwini draft genome.</title>
        <authorList>
            <person name="Kono N."/>
            <person name="Arakawa K."/>
        </authorList>
    </citation>
    <scope>NUCLEOTIDE SEQUENCE [LARGE SCALE GENOMIC DNA]</scope>
</reference>
<dbReference type="AlphaFoldDB" id="A0AAV4R1P1"/>
<feature type="compositionally biased region" description="Basic residues" evidence="1">
    <location>
        <begin position="177"/>
        <end position="190"/>
    </location>
</feature>
<accession>A0AAV4R1P1</accession>
<dbReference type="EMBL" id="BPLQ01005380">
    <property type="protein sequence ID" value="GIY14544.1"/>
    <property type="molecule type" value="Genomic_DNA"/>
</dbReference>
<keyword evidence="2" id="KW-0407">Ion channel</keyword>
<dbReference type="GO" id="GO:0034220">
    <property type="term" value="P:monoatomic ion transmembrane transport"/>
    <property type="evidence" value="ECO:0007669"/>
    <property type="project" value="UniProtKB-KW"/>
</dbReference>
<keyword evidence="3" id="KW-1185">Reference proteome</keyword>
<evidence type="ECO:0000256" key="1">
    <source>
        <dbReference type="SAM" id="MobiDB-lite"/>
    </source>
</evidence>
<sequence length="241" mass="27616">MCKVYYFIYLGPRARSPNYQKLCTPSNRSLRMWRTSAQSKCYDWPLLGRSSFLIKDDSSARSPNILHRYHERSTFTLSFNAHQRAFDDHVSLELADSERNRITSDIERQEISNLVKNRMNDLRLPTEDYDDVSEKRNGLSYVIINPSCDQKLELGDVIFLIRPSPISSAKIFMKKGSVRAKSAPKQKREKRKGDTSEESLQAEPLLAEQSQYENGTILLPNKSSIDVEITPPPMGVRATIV</sequence>
<feature type="region of interest" description="Disordered" evidence="1">
    <location>
        <begin position="177"/>
        <end position="208"/>
    </location>
</feature>
<proteinExistence type="predicted"/>
<keyword evidence="2" id="KW-0813">Transport</keyword>
<dbReference type="Proteomes" id="UP001054837">
    <property type="component" value="Unassembled WGS sequence"/>
</dbReference>
<protein>
    <submittedName>
        <fullName evidence="2">Potassium channel subfamily T member 1</fullName>
    </submittedName>
</protein>
<keyword evidence="2" id="KW-0406">Ion transport</keyword>
<evidence type="ECO:0000313" key="2">
    <source>
        <dbReference type="EMBL" id="GIY14544.1"/>
    </source>
</evidence>
<organism evidence="2 3">
    <name type="scientific">Caerostris darwini</name>
    <dbReference type="NCBI Taxonomy" id="1538125"/>
    <lineage>
        <taxon>Eukaryota</taxon>
        <taxon>Metazoa</taxon>
        <taxon>Ecdysozoa</taxon>
        <taxon>Arthropoda</taxon>
        <taxon>Chelicerata</taxon>
        <taxon>Arachnida</taxon>
        <taxon>Araneae</taxon>
        <taxon>Araneomorphae</taxon>
        <taxon>Entelegynae</taxon>
        <taxon>Araneoidea</taxon>
        <taxon>Araneidae</taxon>
        <taxon>Caerostris</taxon>
    </lineage>
</organism>
<evidence type="ECO:0000313" key="3">
    <source>
        <dbReference type="Proteomes" id="UP001054837"/>
    </source>
</evidence>
<comment type="caution">
    <text evidence="2">The sequence shown here is derived from an EMBL/GenBank/DDBJ whole genome shotgun (WGS) entry which is preliminary data.</text>
</comment>
<gene>
    <name evidence="2" type="primary">KCNT1_0</name>
    <name evidence="2" type="ORF">CDAR_402881</name>
</gene>
<name>A0AAV4R1P1_9ARAC</name>